<organism evidence="6 7">
    <name type="scientific">Multifurca ochricompacta</name>
    <dbReference type="NCBI Taxonomy" id="376703"/>
    <lineage>
        <taxon>Eukaryota</taxon>
        <taxon>Fungi</taxon>
        <taxon>Dikarya</taxon>
        <taxon>Basidiomycota</taxon>
        <taxon>Agaricomycotina</taxon>
        <taxon>Agaricomycetes</taxon>
        <taxon>Russulales</taxon>
        <taxon>Russulaceae</taxon>
        <taxon>Multifurca</taxon>
    </lineage>
</organism>
<evidence type="ECO:0000256" key="2">
    <source>
        <dbReference type="ARBA" id="ARBA00022737"/>
    </source>
</evidence>
<dbReference type="PANTHER" id="PTHR19856:SF0">
    <property type="entry name" value="WD REPEAT-CONTAINING PROTEIN 1"/>
    <property type="match status" value="1"/>
</dbReference>
<evidence type="ECO:0000256" key="4">
    <source>
        <dbReference type="PROSITE-ProRule" id="PRU00221"/>
    </source>
</evidence>
<keyword evidence="7" id="KW-1185">Reference proteome</keyword>
<evidence type="ECO:0000313" key="7">
    <source>
        <dbReference type="Proteomes" id="UP001203297"/>
    </source>
</evidence>
<dbReference type="GO" id="GO:0030042">
    <property type="term" value="P:actin filament depolymerization"/>
    <property type="evidence" value="ECO:0007669"/>
    <property type="project" value="TreeGrafter"/>
</dbReference>
<dbReference type="InterPro" id="IPR036322">
    <property type="entry name" value="WD40_repeat_dom_sf"/>
</dbReference>
<dbReference type="PROSITE" id="PS50294">
    <property type="entry name" value="WD_REPEATS_REGION"/>
    <property type="match status" value="1"/>
</dbReference>
<dbReference type="SUPFAM" id="SSF50978">
    <property type="entry name" value="WD40 repeat-like"/>
    <property type="match status" value="2"/>
</dbReference>
<dbReference type="InterPro" id="IPR020472">
    <property type="entry name" value="WD40_PAC1"/>
</dbReference>
<dbReference type="EMBL" id="WTXG01000019">
    <property type="protein sequence ID" value="KAI0300144.1"/>
    <property type="molecule type" value="Genomic_DNA"/>
</dbReference>
<comment type="similarity">
    <text evidence="3">Belongs to the WD repeat AIP1 family.</text>
</comment>
<dbReference type="Pfam" id="PF00400">
    <property type="entry name" value="WD40"/>
    <property type="match status" value="4"/>
</dbReference>
<evidence type="ECO:0000313" key="6">
    <source>
        <dbReference type="EMBL" id="KAI0300144.1"/>
    </source>
</evidence>
<reference evidence="6" key="1">
    <citation type="journal article" date="2022" name="New Phytol.">
        <title>Evolutionary transition to the ectomycorrhizal habit in the genomes of a hyperdiverse lineage of mushroom-forming fungi.</title>
        <authorList>
            <person name="Looney B."/>
            <person name="Miyauchi S."/>
            <person name="Morin E."/>
            <person name="Drula E."/>
            <person name="Courty P.E."/>
            <person name="Kohler A."/>
            <person name="Kuo A."/>
            <person name="LaButti K."/>
            <person name="Pangilinan J."/>
            <person name="Lipzen A."/>
            <person name="Riley R."/>
            <person name="Andreopoulos W."/>
            <person name="He G."/>
            <person name="Johnson J."/>
            <person name="Nolan M."/>
            <person name="Tritt A."/>
            <person name="Barry K.W."/>
            <person name="Grigoriev I.V."/>
            <person name="Nagy L.G."/>
            <person name="Hibbett D."/>
            <person name="Henrissat B."/>
            <person name="Matheny P.B."/>
            <person name="Labbe J."/>
            <person name="Martin F.M."/>
        </authorList>
    </citation>
    <scope>NUCLEOTIDE SEQUENCE</scope>
    <source>
        <strain evidence="6">BPL690</strain>
    </source>
</reference>
<dbReference type="FunFam" id="2.130.10.10:FF:000167">
    <property type="entry name" value="Actin-interacting protein 1"/>
    <property type="match status" value="1"/>
</dbReference>
<dbReference type="PANTHER" id="PTHR19856">
    <property type="entry name" value="WD-REPEATCONTAINING PROTEIN WDR1"/>
    <property type="match status" value="1"/>
</dbReference>
<dbReference type="FunFam" id="2.130.10.10:FF:000102">
    <property type="entry name" value="Actin-interacting protein 1"/>
    <property type="match status" value="1"/>
</dbReference>
<dbReference type="InterPro" id="IPR024977">
    <property type="entry name" value="Apc4-like_WD40_dom"/>
</dbReference>
<dbReference type="PROSITE" id="PS50082">
    <property type="entry name" value="WD_REPEATS_2"/>
    <property type="match status" value="5"/>
</dbReference>
<name>A0AAD4M378_9AGAM</name>
<evidence type="ECO:0000256" key="3">
    <source>
        <dbReference type="ARBA" id="ARBA00038366"/>
    </source>
</evidence>
<feature type="repeat" description="WD" evidence="4">
    <location>
        <begin position="232"/>
        <end position="273"/>
    </location>
</feature>
<dbReference type="PRINTS" id="PR00320">
    <property type="entry name" value="GPROTEINBRPT"/>
</dbReference>
<proteinExistence type="inferred from homology"/>
<dbReference type="AlphaFoldDB" id="A0AAD4M378"/>
<dbReference type="Proteomes" id="UP001203297">
    <property type="component" value="Unassembled WGS sequence"/>
</dbReference>
<dbReference type="SMART" id="SM00320">
    <property type="entry name" value="WD40"/>
    <property type="match status" value="11"/>
</dbReference>
<dbReference type="GO" id="GO:0030864">
    <property type="term" value="C:cortical actin cytoskeleton"/>
    <property type="evidence" value="ECO:0007669"/>
    <property type="project" value="TreeGrafter"/>
</dbReference>
<protein>
    <submittedName>
        <fullName evidence="6">WD40 repeat-like protein</fullName>
    </submittedName>
</protein>
<dbReference type="PROSITE" id="PS00678">
    <property type="entry name" value="WD_REPEATS_1"/>
    <property type="match status" value="1"/>
</dbReference>
<dbReference type="InterPro" id="IPR001680">
    <property type="entry name" value="WD40_rpt"/>
</dbReference>
<feature type="repeat" description="WD" evidence="4">
    <location>
        <begin position="52"/>
        <end position="84"/>
    </location>
</feature>
<dbReference type="Pfam" id="PF12894">
    <property type="entry name" value="ANAPC4_WD40"/>
    <property type="match status" value="1"/>
</dbReference>
<accession>A0AAD4M378</accession>
<feature type="repeat" description="WD" evidence="4">
    <location>
        <begin position="189"/>
        <end position="221"/>
    </location>
</feature>
<gene>
    <name evidence="6" type="ORF">B0F90DRAFT_1630210</name>
</gene>
<keyword evidence="2" id="KW-0677">Repeat</keyword>
<feature type="repeat" description="WD" evidence="4">
    <location>
        <begin position="480"/>
        <end position="521"/>
    </location>
</feature>
<evidence type="ECO:0000256" key="1">
    <source>
        <dbReference type="ARBA" id="ARBA00022574"/>
    </source>
</evidence>
<sequence>MSFARVALYTANPTTTRGVSVKLSASKEKIVYTNGKTVFIRDIANSALGLSYSGHLQNATVARVSPTGYYCASADTSGTVRVWDTVGEDQSLKGEFKVISGRINDLEWDGESKRIIAVGDGKEKFGHAFMFDSGSSTGEIIGHSKVINAVAIRHQRPFRAATAGDDNLIVFHQGNNATILRTTPSEQTIKTHTKFVQDIRYAPSGDQFASVGSDGKIFLYDGKLGETLGEFSEGHTGTIYTLSWSPDSKAISTSSADTTVKLWDVETRKATTTYTLGTGLEHQQVGNVWSSPDTIVSLSFSGALNVFDMRSGEKPVKVLHGPQKAVTVAIPAPTGSETFLAGTADGRVFSYDSTGAATPLTGQGHTNLVSGLTSTPDGRVFSAGYDDQVREVEGSSFTASAFSTGSQPKTLATTSDNTVFVVGVDTVEAVRNNQKVTDLRPGASPTAIAATGSLVAIGFGDQKVRLFNWDGKTLQEAGLLEANKGVLTVLAFSPDGLKLAAGDSSGKIILYDVRKREVITSRWSFHSARINTLSWTADSLHCASGALDTHIYVWSVQKPLKNIAIKSAVPGGVNAVFWVSHANQEGRLAGTGADAAVKVWRVTFHG</sequence>
<feature type="domain" description="Anaphase-promoting complex subunit 4-like WD40" evidence="5">
    <location>
        <begin position="453"/>
        <end position="537"/>
    </location>
</feature>
<evidence type="ECO:0000259" key="5">
    <source>
        <dbReference type="Pfam" id="PF12894"/>
    </source>
</evidence>
<dbReference type="InterPro" id="IPR015943">
    <property type="entry name" value="WD40/YVTN_repeat-like_dom_sf"/>
</dbReference>
<comment type="caution">
    <text evidence="6">The sequence shown here is derived from an EMBL/GenBank/DDBJ whole genome shotgun (WGS) entry which is preliminary data.</text>
</comment>
<dbReference type="Gene3D" id="2.130.10.10">
    <property type="entry name" value="YVTN repeat-like/Quinoprotein amine dehydrogenase"/>
    <property type="match status" value="2"/>
</dbReference>
<feature type="repeat" description="WD" evidence="4">
    <location>
        <begin position="523"/>
        <end position="557"/>
    </location>
</feature>
<dbReference type="GO" id="GO:0051015">
    <property type="term" value="F:actin filament binding"/>
    <property type="evidence" value="ECO:0007669"/>
    <property type="project" value="TreeGrafter"/>
</dbReference>
<dbReference type="InterPro" id="IPR019775">
    <property type="entry name" value="WD40_repeat_CS"/>
</dbReference>
<keyword evidence="1 4" id="KW-0853">WD repeat</keyword>